<evidence type="ECO:0000256" key="1">
    <source>
        <dbReference type="ARBA" id="ARBA00004613"/>
    </source>
</evidence>
<comment type="caution">
    <text evidence="10">The sequence shown here is derived from an EMBL/GenBank/DDBJ whole genome shotgun (WGS) entry which is preliminary data.</text>
</comment>
<evidence type="ECO:0000256" key="9">
    <source>
        <dbReference type="SAM" id="MobiDB-lite"/>
    </source>
</evidence>
<dbReference type="Gene3D" id="3.40.50.1820">
    <property type="entry name" value="alpha/beta hydrolase"/>
    <property type="match status" value="1"/>
</dbReference>
<keyword evidence="11" id="KW-1185">Reference proteome</keyword>
<dbReference type="PROSITE" id="PS00155">
    <property type="entry name" value="CUTINASE_1"/>
    <property type="match status" value="1"/>
</dbReference>
<dbReference type="PANTHER" id="PTHR33630:SF13">
    <property type="entry name" value="ACETYLXYLAN ESTERASE"/>
    <property type="match status" value="1"/>
</dbReference>
<comment type="function">
    <text evidence="8">Catalyzes the hydrolysis of complex carboxylic polyesters found in the cell wall of plants. Degrades cutin, a macromolecule that forms the structure of the plant cuticle.</text>
</comment>
<sequence>MKQAVAISLLLAAATEGHHVARDSACKDVHVFLARGNNEPYPGRQGKLITAICSGLSSCDYEDIKFYNPLESVYCDSVFEGAQNGIDQITAYNKNCPDSKLVVSGYSQGAQVVGDILGGGGGTFFEGCVQGDNEGLDPESRPGNKIVAAMLFGDTRHTANQPYNVLTGAGKDGLFPRTPEMLTNLAKYGDALHSYCVDTDPICAKGDVVETHLNYFDVISDTVAEWVHERVKAAGDDESTSTSASKTKTKEASKTKGTTTTEETLTTEEASTTEEVSTTGEVSTTETDSEETTSTATESETESESTTKTKAKTTTTASSTEDASSETTAVPATSGSASDSGSEASAPETTSAAEVMSASGAGPRYSQLGAVLFALGAIMAL</sequence>
<feature type="signal peptide" evidence="8">
    <location>
        <begin position="1"/>
        <end position="17"/>
    </location>
</feature>
<evidence type="ECO:0000256" key="8">
    <source>
        <dbReference type="RuleBase" id="RU361263"/>
    </source>
</evidence>
<keyword evidence="6 8" id="KW-0378">Hydrolase</keyword>
<evidence type="ECO:0000256" key="4">
    <source>
        <dbReference type="ARBA" id="ARBA00022525"/>
    </source>
</evidence>
<comment type="similarity">
    <text evidence="2 8">Belongs to the cutinase family.</text>
</comment>
<comment type="catalytic activity">
    <reaction evidence="8">
        <text>cutin + H2O = cutin monomers.</text>
        <dbReference type="EC" id="3.1.1.74"/>
    </reaction>
</comment>
<dbReference type="SMART" id="SM01110">
    <property type="entry name" value="Cutinase"/>
    <property type="match status" value="1"/>
</dbReference>
<evidence type="ECO:0000256" key="2">
    <source>
        <dbReference type="ARBA" id="ARBA00007534"/>
    </source>
</evidence>
<organism evidence="10 11">
    <name type="scientific">Neonectria magnoliae</name>
    <dbReference type="NCBI Taxonomy" id="2732573"/>
    <lineage>
        <taxon>Eukaryota</taxon>
        <taxon>Fungi</taxon>
        <taxon>Dikarya</taxon>
        <taxon>Ascomycota</taxon>
        <taxon>Pezizomycotina</taxon>
        <taxon>Sordariomycetes</taxon>
        <taxon>Hypocreomycetidae</taxon>
        <taxon>Hypocreales</taxon>
        <taxon>Nectriaceae</taxon>
        <taxon>Neonectria</taxon>
    </lineage>
</organism>
<comment type="subcellular location">
    <subcellularLocation>
        <location evidence="1 8">Secreted</location>
    </subcellularLocation>
</comment>
<feature type="chain" id="PRO_5044972509" description="Cutinase" evidence="8">
    <location>
        <begin position="18"/>
        <end position="381"/>
    </location>
</feature>
<dbReference type="PANTHER" id="PTHR33630">
    <property type="entry name" value="CUTINASE RV1984C-RELATED-RELATED"/>
    <property type="match status" value="1"/>
</dbReference>
<evidence type="ECO:0000313" key="11">
    <source>
        <dbReference type="Proteomes" id="UP001498421"/>
    </source>
</evidence>
<feature type="region of interest" description="Disordered" evidence="9">
    <location>
        <begin position="233"/>
        <end position="355"/>
    </location>
</feature>
<feature type="compositionally biased region" description="Low complexity" evidence="9">
    <location>
        <begin position="255"/>
        <end position="354"/>
    </location>
</feature>
<dbReference type="EC" id="3.1.1.74" evidence="8"/>
<reference evidence="10 11" key="1">
    <citation type="journal article" date="2025" name="Microbiol. Resour. Announc.">
        <title>Draft genome sequences for Neonectria magnoliae and Neonectria punicea, canker pathogens of Liriodendron tulipifera and Acer saccharum in West Virginia.</title>
        <authorList>
            <person name="Petronek H.M."/>
            <person name="Kasson M.T."/>
            <person name="Metheny A.M."/>
            <person name="Stauder C.M."/>
            <person name="Lovett B."/>
            <person name="Lynch S.C."/>
            <person name="Garnas J.R."/>
            <person name="Kasson L.R."/>
            <person name="Stajich J.E."/>
        </authorList>
    </citation>
    <scope>NUCLEOTIDE SEQUENCE [LARGE SCALE GENOMIC DNA]</scope>
    <source>
        <strain evidence="10 11">NRRL 64651</strain>
    </source>
</reference>
<proteinExistence type="inferred from homology"/>
<gene>
    <name evidence="10" type="ORF">QQZ08_008453</name>
</gene>
<evidence type="ECO:0000256" key="3">
    <source>
        <dbReference type="ARBA" id="ARBA00022487"/>
    </source>
</evidence>
<keyword evidence="3 8" id="KW-0719">Serine esterase</keyword>
<name>A0ABR1HUI7_9HYPO</name>
<keyword evidence="4 8" id="KW-0964">Secreted</keyword>
<accession>A0ABR1HUI7</accession>
<dbReference type="SUPFAM" id="SSF53474">
    <property type="entry name" value="alpha/beta-Hydrolases"/>
    <property type="match status" value="1"/>
</dbReference>
<keyword evidence="5 8" id="KW-0732">Signal</keyword>
<evidence type="ECO:0000256" key="7">
    <source>
        <dbReference type="ARBA" id="ARBA00023157"/>
    </source>
</evidence>
<evidence type="ECO:0000256" key="6">
    <source>
        <dbReference type="ARBA" id="ARBA00022801"/>
    </source>
</evidence>
<evidence type="ECO:0000256" key="5">
    <source>
        <dbReference type="ARBA" id="ARBA00022729"/>
    </source>
</evidence>
<protein>
    <recommendedName>
        <fullName evidence="8">Cutinase</fullName>
        <ecNumber evidence="8">3.1.1.74</ecNumber>
    </recommendedName>
</protein>
<dbReference type="InterPro" id="IPR029058">
    <property type="entry name" value="AB_hydrolase_fold"/>
</dbReference>
<dbReference type="InterPro" id="IPR043580">
    <property type="entry name" value="CUTINASE_1"/>
</dbReference>
<keyword evidence="7" id="KW-1015">Disulfide bond</keyword>
<dbReference type="EMBL" id="JAZAVK010000088">
    <property type="protein sequence ID" value="KAK7424824.1"/>
    <property type="molecule type" value="Genomic_DNA"/>
</dbReference>
<dbReference type="Pfam" id="PF01083">
    <property type="entry name" value="Cutinase"/>
    <property type="match status" value="1"/>
</dbReference>
<dbReference type="Proteomes" id="UP001498421">
    <property type="component" value="Unassembled WGS sequence"/>
</dbReference>
<evidence type="ECO:0000313" key="10">
    <source>
        <dbReference type="EMBL" id="KAK7424824.1"/>
    </source>
</evidence>
<dbReference type="InterPro" id="IPR000675">
    <property type="entry name" value="Cutinase/axe"/>
</dbReference>